<accession>A0A0J8JPQ8</accession>
<dbReference type="PROSITE" id="PS51257">
    <property type="entry name" value="PROKAR_LIPOPROTEIN"/>
    <property type="match status" value="1"/>
</dbReference>
<dbReference type="PATRIC" id="fig|1513271.3.peg.100"/>
<gene>
    <name evidence="2" type="ORF">XM47_00475</name>
</gene>
<reference evidence="2 3" key="1">
    <citation type="submission" date="2015-04" db="EMBL/GenBank/DDBJ databases">
        <title>Draft Genome Sequence of the Novel Agar-Digesting Marine Bacterium Q1.</title>
        <authorList>
            <person name="Li Y."/>
            <person name="Li D."/>
            <person name="Chen G."/>
            <person name="Du Z."/>
        </authorList>
    </citation>
    <scope>NUCLEOTIDE SEQUENCE [LARGE SCALE GENOMIC DNA]</scope>
    <source>
        <strain evidence="2 3">Q1</strain>
    </source>
</reference>
<evidence type="ECO:0000313" key="2">
    <source>
        <dbReference type="EMBL" id="KMT66646.1"/>
    </source>
</evidence>
<proteinExistence type="predicted"/>
<keyword evidence="1" id="KW-0732">Signal</keyword>
<dbReference type="RefSeq" id="WP_048688101.1">
    <property type="nucleotide sequence ID" value="NZ_KQ130482.1"/>
</dbReference>
<evidence type="ECO:0000313" key="3">
    <source>
        <dbReference type="Proteomes" id="UP000037600"/>
    </source>
</evidence>
<dbReference type="Proteomes" id="UP000037600">
    <property type="component" value="Unassembled WGS sequence"/>
</dbReference>
<feature type="chain" id="PRO_5005301365" description="Lipoprotein" evidence="1">
    <location>
        <begin position="33"/>
        <end position="571"/>
    </location>
</feature>
<comment type="caution">
    <text evidence="2">The sequence shown here is derived from an EMBL/GenBank/DDBJ whole genome shotgun (WGS) entry which is preliminary data.</text>
</comment>
<dbReference type="OrthoDB" id="3493799at2"/>
<dbReference type="Pfam" id="PF15892">
    <property type="entry name" value="BNR_4"/>
    <property type="match status" value="1"/>
</dbReference>
<organism evidence="2 3">
    <name type="scientific">Catenovulum maritimum</name>
    <dbReference type="NCBI Taxonomy" id="1513271"/>
    <lineage>
        <taxon>Bacteria</taxon>
        <taxon>Pseudomonadati</taxon>
        <taxon>Pseudomonadota</taxon>
        <taxon>Gammaproteobacteria</taxon>
        <taxon>Alteromonadales</taxon>
        <taxon>Alteromonadaceae</taxon>
        <taxon>Catenovulum</taxon>
    </lineage>
</organism>
<evidence type="ECO:0000256" key="1">
    <source>
        <dbReference type="SAM" id="SignalP"/>
    </source>
</evidence>
<name>A0A0J8JPQ8_9ALTE</name>
<dbReference type="AlphaFoldDB" id="A0A0J8JPQ8"/>
<sequence>MKCLKQKSVSKFSTLKAGLMSALMVTSSVLLSACSSSQSESSTSAQSTSTQSFMAQRSALIAKYSAEDKVFAALQAQVKPGDSESAEYWRWRIDQYLYGQYPEYQPIYNAYKKGKGFHDIYEMPPEQLGPKKPIAEKLPDLPAGYFSDNLEGNPHAGWHDVVGDKLYITYQGELTDPYIASYDLVTHEWQGPYKAAESTLSKGDRKIDSHGRPIIEIDSKGHLHLIYGGHGGEREDGLNPMSIDTPHAGGRMLHVMSEKPYDISKFVYVDDITPFASYTASEKMANGDIYLFTRAGTHKSPWVYYKMPAGQSRFEKPVIFTWPTAQKDNPINVDTFYIKPLRVSDTEIAISSLWHECNFLEYHDKTTYSRVNVYYMKLDTTTGNMYNAQGEKLPLPITLEIADQKTLAFDSTQREETPFGTDPLILEDGRPAVAYQARTKDYREMRMVSYNNGQWVHSQPMPGTTKRSLRDLNNNQIEQIISLEALGSAQAQTNAVVVYRNSKGMTVFATASSQNGRDWQVEKEQFSLSKSRIMLEAVKNSAGDTVAVILSIRRGDAQRLYLWQDGALRGI</sequence>
<keyword evidence="3" id="KW-1185">Reference proteome</keyword>
<protein>
    <recommendedName>
        <fullName evidence="4">Lipoprotein</fullName>
    </recommendedName>
</protein>
<dbReference type="EMBL" id="LAZL01000002">
    <property type="protein sequence ID" value="KMT66646.1"/>
    <property type="molecule type" value="Genomic_DNA"/>
</dbReference>
<evidence type="ECO:0008006" key="4">
    <source>
        <dbReference type="Google" id="ProtNLM"/>
    </source>
</evidence>
<feature type="signal peptide" evidence="1">
    <location>
        <begin position="1"/>
        <end position="32"/>
    </location>
</feature>
<dbReference type="STRING" id="1513271.XM47_00475"/>